<gene>
    <name evidence="1" type="ORF">F1609_02625</name>
</gene>
<organism evidence="1 2">
    <name type="scientific">Massilia aquatica</name>
    <dbReference type="NCBI Taxonomy" id="2609000"/>
    <lineage>
        <taxon>Bacteria</taxon>
        <taxon>Pseudomonadati</taxon>
        <taxon>Pseudomonadota</taxon>
        <taxon>Betaproteobacteria</taxon>
        <taxon>Burkholderiales</taxon>
        <taxon>Oxalobacteraceae</taxon>
        <taxon>Telluria group</taxon>
        <taxon>Massilia</taxon>
    </lineage>
</organism>
<evidence type="ECO:0000313" key="1">
    <source>
        <dbReference type="EMBL" id="NHZ39065.1"/>
    </source>
</evidence>
<protein>
    <submittedName>
        <fullName evidence="1">Uncharacterized protein</fullName>
    </submittedName>
</protein>
<accession>A0ABX0LWB2</accession>
<proteinExistence type="predicted"/>
<dbReference type="Proteomes" id="UP000819052">
    <property type="component" value="Unassembled WGS sequence"/>
</dbReference>
<reference evidence="1 2" key="1">
    <citation type="submission" date="2019-09" db="EMBL/GenBank/DDBJ databases">
        <title>Taxonomy of Antarctic Massilia spp.: description of Massilia rubra sp. nov., Massilia aquatica sp. nov., Massilia mucilaginosa sp. nov., Massilia frigida sp. nov. isolated from streams, lakes and regoliths.</title>
        <authorList>
            <person name="Holochova P."/>
            <person name="Sedlacek I."/>
            <person name="Kralova S."/>
            <person name="Maslanova I."/>
            <person name="Busse H.-J."/>
            <person name="Stankova E."/>
            <person name="Vrbovska V."/>
            <person name="Kovarovic V."/>
            <person name="Bartak M."/>
            <person name="Svec P."/>
            <person name="Pantucek R."/>
        </authorList>
    </citation>
    <scope>NUCLEOTIDE SEQUENCE [LARGE SCALE GENOMIC DNA]</scope>
    <source>
        <strain evidence="1 2">CCM 8693</strain>
    </source>
</reference>
<dbReference type="RefSeq" id="WP_167074346.1">
    <property type="nucleotide sequence ID" value="NZ_VVIW01000001.1"/>
</dbReference>
<evidence type="ECO:0000313" key="2">
    <source>
        <dbReference type="Proteomes" id="UP000819052"/>
    </source>
</evidence>
<dbReference type="EMBL" id="VVIW01000001">
    <property type="protein sequence ID" value="NHZ39065.1"/>
    <property type="molecule type" value="Genomic_DNA"/>
</dbReference>
<keyword evidence="2" id="KW-1185">Reference proteome</keyword>
<sequence>MRRAAWLDTNLSGNSGDTQSKLAACTEAAPQASASDGKILLRAIDVSGEVENVDRRPSSNISARTLTIFTKKIHV</sequence>
<comment type="caution">
    <text evidence="1">The sequence shown here is derived from an EMBL/GenBank/DDBJ whole genome shotgun (WGS) entry which is preliminary data.</text>
</comment>
<name>A0ABX0LWB2_9BURK</name>